<dbReference type="KEGG" id="oxy:HCG48_18490"/>
<keyword evidence="3" id="KW-1185">Reference proteome</keyword>
<protein>
    <submittedName>
        <fullName evidence="2">Uncharacterized protein</fullName>
    </submittedName>
</protein>
<gene>
    <name evidence="2" type="ORF">HCG48_18490</name>
</gene>
<evidence type="ECO:0000313" key="2">
    <source>
        <dbReference type="EMBL" id="QIZ72318.1"/>
    </source>
</evidence>
<evidence type="ECO:0000313" key="3">
    <source>
        <dbReference type="Proteomes" id="UP000500857"/>
    </source>
</evidence>
<dbReference type="Proteomes" id="UP000500857">
    <property type="component" value="Chromosome"/>
</dbReference>
<accession>A0A6H1U0C5</accession>
<feature type="region of interest" description="Disordered" evidence="1">
    <location>
        <begin position="1"/>
        <end position="72"/>
    </location>
</feature>
<feature type="compositionally biased region" description="Basic and acidic residues" evidence="1">
    <location>
        <begin position="16"/>
        <end position="31"/>
    </location>
</feature>
<dbReference type="AlphaFoldDB" id="A0A6H1U0C5"/>
<name>A0A6H1U0C5_9CYAN</name>
<sequence length="72" mass="7865">MEETQDYRKQSSIRGSDNRAQVHSETGECGDRLAVGKRGRIGQKLGQVKLAPSTTARTTRKGFNSERGSGNL</sequence>
<organism evidence="2 3">
    <name type="scientific">Oxynema aestuarii AP17</name>
    <dbReference type="NCBI Taxonomy" id="2064643"/>
    <lineage>
        <taxon>Bacteria</taxon>
        <taxon>Bacillati</taxon>
        <taxon>Cyanobacteriota</taxon>
        <taxon>Cyanophyceae</taxon>
        <taxon>Oscillatoriophycideae</taxon>
        <taxon>Oscillatoriales</taxon>
        <taxon>Oscillatoriaceae</taxon>
        <taxon>Oxynema</taxon>
        <taxon>Oxynema aestuarii</taxon>
    </lineage>
</organism>
<proteinExistence type="predicted"/>
<reference evidence="2 3" key="1">
    <citation type="submission" date="2020-04" db="EMBL/GenBank/DDBJ databases">
        <authorList>
            <person name="Basu S."/>
            <person name="Maruthanayagam V."/>
            <person name="Chakraborty S."/>
            <person name="Pramanik A."/>
            <person name="Mukherjee J."/>
            <person name="Brink B."/>
        </authorList>
    </citation>
    <scope>NUCLEOTIDE SEQUENCE [LARGE SCALE GENOMIC DNA]</scope>
    <source>
        <strain evidence="2 3">AP17</strain>
    </source>
</reference>
<dbReference type="EMBL" id="CP051167">
    <property type="protein sequence ID" value="QIZ72318.1"/>
    <property type="molecule type" value="Genomic_DNA"/>
</dbReference>
<dbReference type="RefSeq" id="WP_168570467.1">
    <property type="nucleotide sequence ID" value="NZ_CP051167.1"/>
</dbReference>
<evidence type="ECO:0000256" key="1">
    <source>
        <dbReference type="SAM" id="MobiDB-lite"/>
    </source>
</evidence>